<evidence type="ECO:0000256" key="11">
    <source>
        <dbReference type="ARBA" id="ARBA00023008"/>
    </source>
</evidence>
<evidence type="ECO:0000256" key="3">
    <source>
        <dbReference type="ARBA" id="ARBA00004573"/>
    </source>
</evidence>
<evidence type="ECO:0000256" key="20">
    <source>
        <dbReference type="ARBA" id="ARBA00047408"/>
    </source>
</evidence>
<comment type="pathway">
    <text evidence="17">Pigment biosynthesis; melanin biosynthesis.</text>
</comment>
<evidence type="ECO:0000256" key="15">
    <source>
        <dbReference type="ARBA" id="ARBA00023157"/>
    </source>
</evidence>
<evidence type="ECO:0000256" key="9">
    <source>
        <dbReference type="ARBA" id="ARBA00022989"/>
    </source>
</evidence>
<keyword evidence="14 21" id="KW-0472">Membrane</keyword>
<accession>G3I573</accession>
<feature type="signal peptide" evidence="22">
    <location>
        <begin position="1"/>
        <end position="24"/>
    </location>
</feature>
<dbReference type="GO" id="GO:0046872">
    <property type="term" value="F:metal ion binding"/>
    <property type="evidence" value="ECO:0007669"/>
    <property type="project" value="UniProtKB-KW"/>
</dbReference>
<feature type="domain" description="Tyrosinase copper-binding" evidence="23">
    <location>
        <begin position="165"/>
        <end position="176"/>
    </location>
</feature>
<dbReference type="GO" id="GO:0033162">
    <property type="term" value="C:melanosome membrane"/>
    <property type="evidence" value="ECO:0007669"/>
    <property type="project" value="UniProtKB-SubCell"/>
</dbReference>
<dbReference type="PANTHER" id="PTHR11474:SF3">
    <property type="entry name" value="5,6-DIHYDROXYINDOLE-2-CARBOXYLIC ACID OXIDASE"/>
    <property type="match status" value="1"/>
</dbReference>
<evidence type="ECO:0000256" key="10">
    <source>
        <dbReference type="ARBA" id="ARBA00023002"/>
    </source>
</evidence>
<keyword evidence="15" id="KW-1015">Disulfide bond</keyword>
<dbReference type="GO" id="GO:0004497">
    <property type="term" value="F:monooxygenase activity"/>
    <property type="evidence" value="ECO:0007669"/>
    <property type="project" value="UniProtKB-KW"/>
</dbReference>
<comment type="cofactor">
    <cofactor evidence="2">
        <name>Cu(2+)</name>
        <dbReference type="ChEBI" id="CHEBI:29036"/>
    </cofactor>
</comment>
<dbReference type="InterPro" id="IPR002227">
    <property type="entry name" value="Tyrosinase_Cu-bd"/>
</dbReference>
<evidence type="ECO:0000256" key="6">
    <source>
        <dbReference type="ARBA" id="ARBA00022723"/>
    </source>
</evidence>
<keyword evidence="12" id="KW-0503">Monooxygenase</keyword>
<evidence type="ECO:0000256" key="17">
    <source>
        <dbReference type="ARBA" id="ARBA00037907"/>
    </source>
</evidence>
<dbReference type="InterPro" id="IPR008922">
    <property type="entry name" value="Di-copper_centre_dom_sf"/>
</dbReference>
<name>G3I573_CRIGR</name>
<keyword evidence="8" id="KW-0862">Zinc</keyword>
<evidence type="ECO:0000256" key="13">
    <source>
        <dbReference type="ARBA" id="ARBA00023101"/>
    </source>
</evidence>
<dbReference type="eggNOG" id="ENOG502QRNA">
    <property type="taxonomic scope" value="Eukaryota"/>
</dbReference>
<protein>
    <recommendedName>
        <fullName evidence="18">5,6-dihydroxyindole-2-carboxylic acid oxidase</fullName>
    </recommendedName>
    <alternativeName>
        <fullName evidence="19">Tyrosinase-related protein 1</fullName>
    </alternativeName>
</protein>
<comment type="cofactor">
    <cofactor evidence="1">
        <name>Zn(2+)</name>
        <dbReference type="ChEBI" id="CHEBI:29105"/>
    </cofactor>
</comment>
<evidence type="ECO:0000256" key="2">
    <source>
        <dbReference type="ARBA" id="ARBA00001973"/>
    </source>
</evidence>
<dbReference type="EMBL" id="JH001285">
    <property type="protein sequence ID" value="EGV99369.1"/>
    <property type="molecule type" value="Genomic_DNA"/>
</dbReference>
<dbReference type="Gene3D" id="1.10.1280.10">
    <property type="entry name" value="Di-copper center containing domain from catechol oxidase"/>
    <property type="match status" value="1"/>
</dbReference>
<dbReference type="Pfam" id="PF00264">
    <property type="entry name" value="Tyrosinase"/>
    <property type="match status" value="1"/>
</dbReference>
<dbReference type="GO" id="GO:0032438">
    <property type="term" value="P:melanosome organization"/>
    <property type="evidence" value="ECO:0007669"/>
    <property type="project" value="TreeGrafter"/>
</dbReference>
<comment type="similarity">
    <text evidence="4">Belongs to the tyrosinase family.</text>
</comment>
<keyword evidence="5 21" id="KW-0812">Transmembrane</keyword>
<evidence type="ECO:0000256" key="7">
    <source>
        <dbReference type="ARBA" id="ARBA00022729"/>
    </source>
</evidence>
<dbReference type="GO" id="GO:0042438">
    <property type="term" value="P:melanin biosynthetic process"/>
    <property type="evidence" value="ECO:0007669"/>
    <property type="project" value="UniProtKB-KW"/>
</dbReference>
<evidence type="ECO:0000256" key="18">
    <source>
        <dbReference type="ARBA" id="ARBA00040647"/>
    </source>
</evidence>
<evidence type="ECO:0000256" key="5">
    <source>
        <dbReference type="ARBA" id="ARBA00022692"/>
    </source>
</evidence>
<comment type="subcellular location">
    <subcellularLocation>
        <location evidence="3">Melanosome membrane</location>
        <topology evidence="3">Single-pass type I membrane protein</topology>
    </subcellularLocation>
</comment>
<evidence type="ECO:0000256" key="19">
    <source>
        <dbReference type="ARBA" id="ARBA00041445"/>
    </source>
</evidence>
<dbReference type="PRINTS" id="PR00092">
    <property type="entry name" value="TYROSINASE"/>
</dbReference>
<keyword evidence="16" id="KW-0325">Glycoprotein</keyword>
<dbReference type="PROSITE" id="PS00498">
    <property type="entry name" value="TYROSINASE_2"/>
    <property type="match status" value="1"/>
</dbReference>
<dbReference type="InterPro" id="IPR050316">
    <property type="entry name" value="Tyrosinase/Hemocyanin"/>
</dbReference>
<evidence type="ECO:0000256" key="4">
    <source>
        <dbReference type="ARBA" id="ARBA00009928"/>
    </source>
</evidence>
<dbReference type="PANTHER" id="PTHR11474">
    <property type="entry name" value="TYROSINASE FAMILY MEMBER"/>
    <property type="match status" value="1"/>
</dbReference>
<evidence type="ECO:0000256" key="14">
    <source>
        <dbReference type="ARBA" id="ARBA00023136"/>
    </source>
</evidence>
<dbReference type="AlphaFoldDB" id="G3I573"/>
<keyword evidence="13" id="KW-0470">Melanin biosynthesis</keyword>
<dbReference type="GO" id="GO:0030318">
    <property type="term" value="P:melanocyte differentiation"/>
    <property type="evidence" value="ECO:0007669"/>
    <property type="project" value="TreeGrafter"/>
</dbReference>
<gene>
    <name evidence="24" type="ORF">I79_018617</name>
</gene>
<comment type="catalytic activity">
    <reaction evidence="20">
        <text>2 5,6-dihydroxyindole-2-carboxylate + O2 = 2 indole-5,6-quinone-2-carboxylate + 2 H2O</text>
        <dbReference type="Rhea" id="RHEA:68388"/>
        <dbReference type="ChEBI" id="CHEBI:15377"/>
        <dbReference type="ChEBI" id="CHEBI:15379"/>
        <dbReference type="ChEBI" id="CHEBI:16875"/>
        <dbReference type="ChEBI" id="CHEBI:177869"/>
    </reaction>
    <physiologicalReaction direction="left-to-right" evidence="20">
        <dbReference type="Rhea" id="RHEA:68389"/>
    </physiologicalReaction>
</comment>
<evidence type="ECO:0000313" key="25">
    <source>
        <dbReference type="Proteomes" id="UP000001075"/>
    </source>
</evidence>
<feature type="chain" id="PRO_5003444907" description="5,6-dihydroxyindole-2-carboxylic acid oxidase" evidence="22">
    <location>
        <begin position="25"/>
        <end position="256"/>
    </location>
</feature>
<dbReference type="Proteomes" id="UP000001075">
    <property type="component" value="Unassembled WGS sequence"/>
</dbReference>
<dbReference type="STRING" id="10029.G3I573"/>
<dbReference type="InParanoid" id="G3I573"/>
<keyword evidence="9 21" id="KW-1133">Transmembrane helix</keyword>
<evidence type="ECO:0000256" key="12">
    <source>
        <dbReference type="ARBA" id="ARBA00023033"/>
    </source>
</evidence>
<feature type="transmembrane region" description="Helical" evidence="21">
    <location>
        <begin position="197"/>
        <end position="220"/>
    </location>
</feature>
<proteinExistence type="inferred from homology"/>
<reference evidence="25" key="1">
    <citation type="journal article" date="2011" name="Nat. Biotechnol.">
        <title>The genomic sequence of the Chinese hamster ovary (CHO)-K1 cell line.</title>
        <authorList>
            <person name="Xu X."/>
            <person name="Nagarajan H."/>
            <person name="Lewis N.E."/>
            <person name="Pan S."/>
            <person name="Cai Z."/>
            <person name="Liu X."/>
            <person name="Chen W."/>
            <person name="Xie M."/>
            <person name="Wang W."/>
            <person name="Hammond S."/>
            <person name="Andersen M.R."/>
            <person name="Neff N."/>
            <person name="Passarelli B."/>
            <person name="Koh W."/>
            <person name="Fan H.C."/>
            <person name="Wang J."/>
            <person name="Gui Y."/>
            <person name="Lee K.H."/>
            <person name="Betenbaugh M.J."/>
            <person name="Quake S.R."/>
            <person name="Famili I."/>
            <person name="Palsson B.O."/>
            <person name="Wang J."/>
        </authorList>
    </citation>
    <scope>NUCLEOTIDE SEQUENCE [LARGE SCALE GENOMIC DNA]</scope>
    <source>
        <strain evidence="25">CHO K1 cell line</strain>
    </source>
</reference>
<evidence type="ECO:0000313" key="24">
    <source>
        <dbReference type="EMBL" id="EGV99369.1"/>
    </source>
</evidence>
<evidence type="ECO:0000256" key="1">
    <source>
        <dbReference type="ARBA" id="ARBA00001947"/>
    </source>
</evidence>
<sequence>MKSYKIFPLASIFLSLTVFHQVWAQFPRECANVEALRSRVCCPDLSPSSGPGTDPCGSSLGRGRCVAVTADSRPHSPHYPHDGRDDREVWPLRFFNRTCQCNGNFSGHNCGTCRAGWRGAECNQKILTGYSDPTGKYDPAVRSLHNLAHLFLNGTGGQTHLSPNDPIFVLLHTFTDAVFDEWLRRHNAGQEFTTSEIITIAIVAGLLLVAVIFVGASCLIRSRSSKNEVNQPLLTDHYQRYAEEYEELPNPNQSMV</sequence>
<evidence type="ECO:0000259" key="23">
    <source>
        <dbReference type="PROSITE" id="PS00498"/>
    </source>
</evidence>
<keyword evidence="10" id="KW-0560">Oxidoreductase</keyword>
<organism evidence="24 25">
    <name type="scientific">Cricetulus griseus</name>
    <name type="common">Chinese hamster</name>
    <name type="synonym">Cricetulus barabensis griseus</name>
    <dbReference type="NCBI Taxonomy" id="10029"/>
    <lineage>
        <taxon>Eukaryota</taxon>
        <taxon>Metazoa</taxon>
        <taxon>Chordata</taxon>
        <taxon>Craniata</taxon>
        <taxon>Vertebrata</taxon>
        <taxon>Euteleostomi</taxon>
        <taxon>Mammalia</taxon>
        <taxon>Eutheria</taxon>
        <taxon>Euarchontoglires</taxon>
        <taxon>Glires</taxon>
        <taxon>Rodentia</taxon>
        <taxon>Myomorpha</taxon>
        <taxon>Muroidea</taxon>
        <taxon>Cricetidae</taxon>
        <taxon>Cricetinae</taxon>
        <taxon>Cricetulus</taxon>
    </lineage>
</organism>
<evidence type="ECO:0000256" key="16">
    <source>
        <dbReference type="ARBA" id="ARBA00023180"/>
    </source>
</evidence>
<keyword evidence="6" id="KW-0479">Metal-binding</keyword>
<keyword evidence="7 22" id="KW-0732">Signal</keyword>
<evidence type="ECO:0000256" key="22">
    <source>
        <dbReference type="SAM" id="SignalP"/>
    </source>
</evidence>
<evidence type="ECO:0000256" key="8">
    <source>
        <dbReference type="ARBA" id="ARBA00022833"/>
    </source>
</evidence>
<keyword evidence="11" id="KW-0186">Copper</keyword>
<dbReference type="SUPFAM" id="SSF48056">
    <property type="entry name" value="Di-copper centre-containing domain"/>
    <property type="match status" value="2"/>
</dbReference>
<evidence type="ECO:0000256" key="21">
    <source>
        <dbReference type="SAM" id="Phobius"/>
    </source>
</evidence>